<dbReference type="EMBL" id="JANJYJ010000003">
    <property type="protein sequence ID" value="KAK3224059.1"/>
    <property type="molecule type" value="Genomic_DNA"/>
</dbReference>
<name>A0AAE0AUX6_9ROSI</name>
<protein>
    <submittedName>
        <fullName evidence="2">Uncharacterized protein</fullName>
    </submittedName>
</protein>
<dbReference type="Gene3D" id="3.40.50.2000">
    <property type="entry name" value="Glycogen Phosphorylase B"/>
    <property type="match status" value="1"/>
</dbReference>
<reference evidence="2" key="1">
    <citation type="journal article" date="2023" name="Plant J.">
        <title>Genome sequences and population genomics provide insights into the demographic history, inbreeding, and mutation load of two 'living fossil' tree species of Dipteronia.</title>
        <authorList>
            <person name="Feng Y."/>
            <person name="Comes H.P."/>
            <person name="Chen J."/>
            <person name="Zhu S."/>
            <person name="Lu R."/>
            <person name="Zhang X."/>
            <person name="Li P."/>
            <person name="Qiu J."/>
            <person name="Olsen K.M."/>
            <person name="Qiu Y."/>
        </authorList>
    </citation>
    <scope>NUCLEOTIDE SEQUENCE</scope>
    <source>
        <strain evidence="2">NBL</strain>
    </source>
</reference>
<evidence type="ECO:0000256" key="1">
    <source>
        <dbReference type="ARBA" id="ARBA00022676"/>
    </source>
</evidence>
<keyword evidence="3" id="KW-1185">Reference proteome</keyword>
<dbReference type="PANTHER" id="PTHR48046:SF7">
    <property type="entry name" value="UDP-GLYCOSYLTRANSFERASE 72E1"/>
    <property type="match status" value="1"/>
</dbReference>
<dbReference type="AlphaFoldDB" id="A0AAE0AUX6"/>
<evidence type="ECO:0000313" key="3">
    <source>
        <dbReference type="Proteomes" id="UP001281410"/>
    </source>
</evidence>
<comment type="caution">
    <text evidence="2">The sequence shown here is derived from an EMBL/GenBank/DDBJ whole genome shotgun (WGS) entry which is preliminary data.</text>
</comment>
<dbReference type="SUPFAM" id="SSF53756">
    <property type="entry name" value="UDP-Glycosyltransferase/glycogen phosphorylase"/>
    <property type="match status" value="1"/>
</dbReference>
<keyword evidence="1" id="KW-0808">Transferase</keyword>
<dbReference type="GO" id="GO:0047209">
    <property type="term" value="F:coniferyl-alcohol glucosyltransferase activity"/>
    <property type="evidence" value="ECO:0007669"/>
    <property type="project" value="TreeGrafter"/>
</dbReference>
<gene>
    <name evidence="2" type="ORF">Dsin_011084</name>
</gene>
<dbReference type="Proteomes" id="UP001281410">
    <property type="component" value="Unassembled WGS sequence"/>
</dbReference>
<proteinExistence type="predicted"/>
<accession>A0AAE0AUX6</accession>
<evidence type="ECO:0000313" key="2">
    <source>
        <dbReference type="EMBL" id="KAK3224059.1"/>
    </source>
</evidence>
<keyword evidence="1" id="KW-0328">Glycosyltransferase</keyword>
<sequence>MLVLLASPGMRHLIPVLELGKCFVSQHDSQVTVFSVATDVSTIKSHLRCSPEYTTNLFNVVALPSVDISTLVDNDAPVETKMVEIMHKSLPAL</sequence>
<dbReference type="PANTHER" id="PTHR48046">
    <property type="entry name" value="UDP-GLYCOSYLTRANSFERASE 72E1"/>
    <property type="match status" value="1"/>
</dbReference>
<organism evidence="2 3">
    <name type="scientific">Dipteronia sinensis</name>
    <dbReference type="NCBI Taxonomy" id="43782"/>
    <lineage>
        <taxon>Eukaryota</taxon>
        <taxon>Viridiplantae</taxon>
        <taxon>Streptophyta</taxon>
        <taxon>Embryophyta</taxon>
        <taxon>Tracheophyta</taxon>
        <taxon>Spermatophyta</taxon>
        <taxon>Magnoliopsida</taxon>
        <taxon>eudicotyledons</taxon>
        <taxon>Gunneridae</taxon>
        <taxon>Pentapetalae</taxon>
        <taxon>rosids</taxon>
        <taxon>malvids</taxon>
        <taxon>Sapindales</taxon>
        <taxon>Sapindaceae</taxon>
        <taxon>Hippocastanoideae</taxon>
        <taxon>Acereae</taxon>
        <taxon>Dipteronia</taxon>
    </lineage>
</organism>